<feature type="transmembrane region" description="Helical" evidence="7">
    <location>
        <begin position="18"/>
        <end position="43"/>
    </location>
</feature>
<dbReference type="AlphaFoldDB" id="A0A813S8M3"/>
<keyword evidence="11" id="KW-1185">Reference proteome</keyword>
<dbReference type="EMBL" id="CAJNOL010000022">
    <property type="protein sequence ID" value="CAF0754510.1"/>
    <property type="molecule type" value="Genomic_DNA"/>
</dbReference>
<evidence type="ECO:0000256" key="3">
    <source>
        <dbReference type="ARBA" id="ARBA00022692"/>
    </source>
</evidence>
<keyword evidence="5 7" id="KW-1133">Transmembrane helix</keyword>
<dbReference type="SUPFAM" id="SSF48264">
    <property type="entry name" value="Cytochrome P450"/>
    <property type="match status" value="1"/>
</dbReference>
<dbReference type="Proteomes" id="UP000663870">
    <property type="component" value="Unassembled WGS sequence"/>
</dbReference>
<dbReference type="Gene3D" id="1.10.630.10">
    <property type="entry name" value="Cytochrome P450"/>
    <property type="match status" value="1"/>
</dbReference>
<reference evidence="9" key="1">
    <citation type="submission" date="2021-02" db="EMBL/GenBank/DDBJ databases">
        <authorList>
            <person name="Nowell W R."/>
        </authorList>
    </citation>
    <scope>NUCLEOTIDE SEQUENCE</scope>
</reference>
<evidence type="ECO:0000256" key="6">
    <source>
        <dbReference type="ARBA" id="ARBA00023136"/>
    </source>
</evidence>
<evidence type="ECO:0000256" key="4">
    <source>
        <dbReference type="ARBA" id="ARBA00022723"/>
    </source>
</evidence>
<dbReference type="PANTHER" id="PTHR24298:SF45">
    <property type="entry name" value="FLAVONOID 3'-MONOOXYGENASE"/>
    <property type="match status" value="1"/>
</dbReference>
<sequence length="413" mass="48061">MQQIYLNNLHLISINCEYYMAITLIIIIIVVVIILRCISYFIWNKNKQLNIIISTGDEAHNILKSSVYSRQKPNEWLIDTLSIVNPFTINNESLLKAFKNKVIKTLANWNDEKKYGSLISIIENRIKYRLSLLQLDNSKFCLSKLVKQVTLDSFLSAILNVNATEELLTELPELIIYLWKNHHDKKAQDRLQKLLLANKNEFSQSDIWQQIQTILSNHSNVISKIAINDFDEKISNPLNIIIPGWETMWRVVFYSLLELLRQPKLLSELRSQLNNHSKSYRNCLLLEWILKETLRVYPPTKNIYRTNVETGQHVCISVVQIHRDENVWGFDALNFNPYRFKKKLTAEQEKSYLPFSISCPARFSFAYAFAGVIVAEILKYCPSFNIAEESAPLLTNQLLDLARNSYNDLVTII</sequence>
<evidence type="ECO:0000313" key="8">
    <source>
        <dbReference type="EMBL" id="CAF0754510.1"/>
    </source>
</evidence>
<evidence type="ECO:0000256" key="5">
    <source>
        <dbReference type="ARBA" id="ARBA00022989"/>
    </source>
</evidence>
<comment type="caution">
    <text evidence="9">The sequence shown here is derived from an EMBL/GenBank/DDBJ whole genome shotgun (WGS) entry which is preliminary data.</text>
</comment>
<evidence type="ECO:0000256" key="1">
    <source>
        <dbReference type="ARBA" id="ARBA00004167"/>
    </source>
</evidence>
<dbReference type="GO" id="GO:0016709">
    <property type="term" value="F:oxidoreductase activity, acting on paired donors, with incorporation or reduction of molecular oxygen, NAD(P)H as one donor, and incorporation of one atom of oxygen"/>
    <property type="evidence" value="ECO:0007669"/>
    <property type="project" value="TreeGrafter"/>
</dbReference>
<accession>A0A813S8M3</accession>
<proteinExistence type="inferred from homology"/>
<dbReference type="GO" id="GO:0016020">
    <property type="term" value="C:membrane"/>
    <property type="evidence" value="ECO:0007669"/>
    <property type="project" value="UniProtKB-SubCell"/>
</dbReference>
<comment type="similarity">
    <text evidence="2">Belongs to the cytochrome P450 family.</text>
</comment>
<dbReference type="Pfam" id="PF00067">
    <property type="entry name" value="p450"/>
    <property type="match status" value="1"/>
</dbReference>
<keyword evidence="4" id="KW-0479">Metal-binding</keyword>
<dbReference type="InterPro" id="IPR036396">
    <property type="entry name" value="Cyt_P450_sf"/>
</dbReference>
<protein>
    <recommendedName>
        <fullName evidence="12">Cytochrome P450</fullName>
    </recommendedName>
</protein>
<dbReference type="InterPro" id="IPR051103">
    <property type="entry name" value="Plant_metabolite_P450s"/>
</dbReference>
<evidence type="ECO:0000313" key="9">
    <source>
        <dbReference type="EMBL" id="CAF0796733.1"/>
    </source>
</evidence>
<dbReference type="Proteomes" id="UP000663854">
    <property type="component" value="Unassembled WGS sequence"/>
</dbReference>
<evidence type="ECO:0000313" key="10">
    <source>
        <dbReference type="Proteomes" id="UP000663854"/>
    </source>
</evidence>
<evidence type="ECO:0000256" key="7">
    <source>
        <dbReference type="SAM" id="Phobius"/>
    </source>
</evidence>
<evidence type="ECO:0008006" key="12">
    <source>
        <dbReference type="Google" id="ProtNLM"/>
    </source>
</evidence>
<keyword evidence="3 7" id="KW-0812">Transmembrane</keyword>
<keyword evidence="6 7" id="KW-0472">Membrane</keyword>
<gene>
    <name evidence="8" type="ORF">JXQ802_LOCUS1866</name>
    <name evidence="9" type="ORF">PYM288_LOCUS4405</name>
</gene>
<dbReference type="PANTHER" id="PTHR24298">
    <property type="entry name" value="FLAVONOID 3'-MONOOXYGENASE-RELATED"/>
    <property type="match status" value="1"/>
</dbReference>
<dbReference type="GO" id="GO:0005506">
    <property type="term" value="F:iron ion binding"/>
    <property type="evidence" value="ECO:0007669"/>
    <property type="project" value="InterPro"/>
</dbReference>
<evidence type="ECO:0000256" key="2">
    <source>
        <dbReference type="ARBA" id="ARBA00010617"/>
    </source>
</evidence>
<organism evidence="9 10">
    <name type="scientific">Rotaria sordida</name>
    <dbReference type="NCBI Taxonomy" id="392033"/>
    <lineage>
        <taxon>Eukaryota</taxon>
        <taxon>Metazoa</taxon>
        <taxon>Spiralia</taxon>
        <taxon>Gnathifera</taxon>
        <taxon>Rotifera</taxon>
        <taxon>Eurotatoria</taxon>
        <taxon>Bdelloidea</taxon>
        <taxon>Philodinida</taxon>
        <taxon>Philodinidae</taxon>
        <taxon>Rotaria</taxon>
    </lineage>
</organism>
<name>A0A813S8M3_9BILA</name>
<evidence type="ECO:0000313" key="11">
    <source>
        <dbReference type="Proteomes" id="UP000663870"/>
    </source>
</evidence>
<comment type="subcellular location">
    <subcellularLocation>
        <location evidence="1">Membrane</location>
        <topology evidence="1">Single-pass membrane protein</topology>
    </subcellularLocation>
</comment>
<dbReference type="InterPro" id="IPR001128">
    <property type="entry name" value="Cyt_P450"/>
</dbReference>
<dbReference type="EMBL" id="CAJNOH010000040">
    <property type="protein sequence ID" value="CAF0796733.1"/>
    <property type="molecule type" value="Genomic_DNA"/>
</dbReference>
<dbReference type="GO" id="GO:0020037">
    <property type="term" value="F:heme binding"/>
    <property type="evidence" value="ECO:0007669"/>
    <property type="project" value="InterPro"/>
</dbReference>